<feature type="compositionally biased region" description="Acidic residues" evidence="7">
    <location>
        <begin position="243"/>
        <end position="255"/>
    </location>
</feature>
<feature type="region of interest" description="Disordered" evidence="7">
    <location>
        <begin position="1492"/>
        <end position="1546"/>
    </location>
</feature>
<comment type="caution">
    <text evidence="9">The sequence shown here is derived from an EMBL/GenBank/DDBJ whole genome shotgun (WGS) entry which is preliminary data.</text>
</comment>
<evidence type="ECO:0000256" key="1">
    <source>
        <dbReference type="ARBA" id="ARBA00000798"/>
    </source>
</evidence>
<dbReference type="SUPFAM" id="SSF50729">
    <property type="entry name" value="PH domain-like"/>
    <property type="match status" value="1"/>
</dbReference>
<evidence type="ECO:0000313" key="9">
    <source>
        <dbReference type="EMBL" id="GMH49644.1"/>
    </source>
</evidence>
<feature type="compositionally biased region" description="Low complexity" evidence="7">
    <location>
        <begin position="1492"/>
        <end position="1501"/>
    </location>
</feature>
<feature type="compositionally biased region" description="Gly residues" evidence="7">
    <location>
        <begin position="1502"/>
        <end position="1511"/>
    </location>
</feature>
<feature type="compositionally biased region" description="Basic and acidic residues" evidence="7">
    <location>
        <begin position="1450"/>
        <end position="1460"/>
    </location>
</feature>
<dbReference type="InterPro" id="IPR015679">
    <property type="entry name" value="PLipase_D_fam"/>
</dbReference>
<feature type="compositionally biased region" description="Low complexity" evidence="7">
    <location>
        <begin position="120"/>
        <end position="151"/>
    </location>
</feature>
<dbReference type="Pfam" id="PF13091">
    <property type="entry name" value="PLDc_2"/>
    <property type="match status" value="1"/>
</dbReference>
<feature type="region of interest" description="Disordered" evidence="7">
    <location>
        <begin position="907"/>
        <end position="939"/>
    </location>
</feature>
<keyword evidence="4" id="KW-0378">Hydrolase</keyword>
<dbReference type="SMART" id="SM00155">
    <property type="entry name" value="PLDc"/>
    <property type="match status" value="2"/>
</dbReference>
<evidence type="ECO:0000256" key="6">
    <source>
        <dbReference type="ARBA" id="ARBA00023098"/>
    </source>
</evidence>
<dbReference type="PANTHER" id="PTHR18896:SF76">
    <property type="entry name" value="PHOSPHOLIPASE"/>
    <property type="match status" value="1"/>
</dbReference>
<dbReference type="PANTHER" id="PTHR18896">
    <property type="entry name" value="PHOSPHOLIPASE D"/>
    <property type="match status" value="1"/>
</dbReference>
<feature type="region of interest" description="Disordered" evidence="7">
    <location>
        <begin position="853"/>
        <end position="872"/>
    </location>
</feature>
<name>A0A9W6ZFM7_9STRA</name>
<dbReference type="EC" id="3.1.4.4" evidence="2"/>
<dbReference type="InterPro" id="IPR025202">
    <property type="entry name" value="PLD-like_dom"/>
</dbReference>
<feature type="region of interest" description="Disordered" evidence="7">
    <location>
        <begin position="114"/>
        <end position="258"/>
    </location>
</feature>
<reference evidence="10" key="1">
    <citation type="journal article" date="2023" name="Commun. Biol.">
        <title>Genome analysis of Parmales, the sister group of diatoms, reveals the evolutionary specialization of diatoms from phago-mixotrophs to photoautotrophs.</title>
        <authorList>
            <person name="Ban H."/>
            <person name="Sato S."/>
            <person name="Yoshikawa S."/>
            <person name="Yamada K."/>
            <person name="Nakamura Y."/>
            <person name="Ichinomiya M."/>
            <person name="Sato N."/>
            <person name="Blanc-Mathieu R."/>
            <person name="Endo H."/>
            <person name="Kuwata A."/>
            <person name="Ogata H."/>
        </authorList>
    </citation>
    <scope>NUCLEOTIDE SEQUENCE [LARGE SCALE GENOMIC DNA]</scope>
</reference>
<gene>
    <name evidence="9" type="ORF">TL16_g00573</name>
</gene>
<feature type="region of interest" description="Disordered" evidence="7">
    <location>
        <begin position="958"/>
        <end position="979"/>
    </location>
</feature>
<evidence type="ECO:0000259" key="8">
    <source>
        <dbReference type="PROSITE" id="PS50035"/>
    </source>
</evidence>
<feature type="region of interest" description="Disordered" evidence="7">
    <location>
        <begin position="661"/>
        <end position="680"/>
    </location>
</feature>
<feature type="compositionally biased region" description="Acidic residues" evidence="7">
    <location>
        <begin position="1422"/>
        <end position="1438"/>
    </location>
</feature>
<dbReference type="Proteomes" id="UP001162640">
    <property type="component" value="Unassembled WGS sequence"/>
</dbReference>
<dbReference type="EMBL" id="BLQM01000010">
    <property type="protein sequence ID" value="GMH49644.1"/>
    <property type="molecule type" value="Genomic_DNA"/>
</dbReference>
<feature type="domain" description="PLD phosphodiesterase" evidence="8">
    <location>
        <begin position="624"/>
        <end position="651"/>
    </location>
</feature>
<keyword evidence="3" id="KW-0677">Repeat</keyword>
<dbReference type="PROSITE" id="PS50035">
    <property type="entry name" value="PLD"/>
    <property type="match status" value="2"/>
</dbReference>
<proteinExistence type="predicted"/>
<dbReference type="SUPFAM" id="SSF56024">
    <property type="entry name" value="Phospholipase D/nuclease"/>
    <property type="match status" value="2"/>
</dbReference>
<feature type="compositionally biased region" description="Polar residues" evidence="7">
    <location>
        <begin position="805"/>
        <end position="815"/>
    </location>
</feature>
<dbReference type="GO" id="GO:0004630">
    <property type="term" value="F:phospholipase D activity"/>
    <property type="evidence" value="ECO:0007669"/>
    <property type="project" value="UniProtKB-EC"/>
</dbReference>
<evidence type="ECO:0000256" key="2">
    <source>
        <dbReference type="ARBA" id="ARBA00012027"/>
    </source>
</evidence>
<feature type="compositionally biased region" description="Polar residues" evidence="7">
    <location>
        <begin position="1406"/>
        <end position="1415"/>
    </location>
</feature>
<dbReference type="Gene3D" id="3.30.870.10">
    <property type="entry name" value="Endonuclease Chain A"/>
    <property type="match status" value="2"/>
</dbReference>
<evidence type="ECO:0000256" key="4">
    <source>
        <dbReference type="ARBA" id="ARBA00022801"/>
    </source>
</evidence>
<organism evidence="9 10">
    <name type="scientific">Triparma laevis f. inornata</name>
    <dbReference type="NCBI Taxonomy" id="1714386"/>
    <lineage>
        <taxon>Eukaryota</taxon>
        <taxon>Sar</taxon>
        <taxon>Stramenopiles</taxon>
        <taxon>Ochrophyta</taxon>
        <taxon>Bolidophyceae</taxon>
        <taxon>Parmales</taxon>
        <taxon>Triparmaceae</taxon>
        <taxon>Triparma</taxon>
    </lineage>
</organism>
<feature type="compositionally biased region" description="Low complexity" evidence="7">
    <location>
        <begin position="163"/>
        <end position="178"/>
    </location>
</feature>
<comment type="catalytic activity">
    <reaction evidence="1">
        <text>a 1,2-diacyl-sn-glycero-3-phosphocholine + H2O = a 1,2-diacyl-sn-glycero-3-phosphate + choline + H(+)</text>
        <dbReference type="Rhea" id="RHEA:14445"/>
        <dbReference type="ChEBI" id="CHEBI:15354"/>
        <dbReference type="ChEBI" id="CHEBI:15377"/>
        <dbReference type="ChEBI" id="CHEBI:15378"/>
        <dbReference type="ChEBI" id="CHEBI:57643"/>
        <dbReference type="ChEBI" id="CHEBI:58608"/>
        <dbReference type="EC" id="3.1.4.4"/>
    </reaction>
</comment>
<keyword evidence="5" id="KW-0442">Lipid degradation</keyword>
<feature type="compositionally biased region" description="Acidic residues" evidence="7">
    <location>
        <begin position="910"/>
        <end position="921"/>
    </location>
</feature>
<dbReference type="CDD" id="cd09141">
    <property type="entry name" value="PLDc_vPLD1_2_yPLD_like_2"/>
    <property type="match status" value="1"/>
</dbReference>
<feature type="domain" description="PLD phosphodiesterase" evidence="8">
    <location>
        <begin position="1199"/>
        <end position="1226"/>
    </location>
</feature>
<keyword evidence="6" id="KW-0443">Lipid metabolism</keyword>
<accession>A0A9W6ZFM7</accession>
<feature type="compositionally biased region" description="Polar residues" evidence="7">
    <location>
        <begin position="217"/>
        <end position="232"/>
    </location>
</feature>
<evidence type="ECO:0000313" key="10">
    <source>
        <dbReference type="Proteomes" id="UP001162640"/>
    </source>
</evidence>
<evidence type="ECO:0000256" key="3">
    <source>
        <dbReference type="ARBA" id="ARBA00022737"/>
    </source>
</evidence>
<evidence type="ECO:0000256" key="7">
    <source>
        <dbReference type="SAM" id="MobiDB-lite"/>
    </source>
</evidence>
<feature type="region of interest" description="Disordered" evidence="7">
    <location>
        <begin position="772"/>
        <end position="825"/>
    </location>
</feature>
<evidence type="ECO:0000256" key="5">
    <source>
        <dbReference type="ARBA" id="ARBA00022963"/>
    </source>
</evidence>
<protein>
    <recommendedName>
        <fullName evidence="2">phospholipase D</fullName>
        <ecNumber evidence="2">3.1.4.4</ecNumber>
    </recommendedName>
</protein>
<dbReference type="GO" id="GO:0009395">
    <property type="term" value="P:phospholipid catabolic process"/>
    <property type="evidence" value="ECO:0007669"/>
    <property type="project" value="TreeGrafter"/>
</dbReference>
<sequence>MPLLPPLVLLPQTLPYPLPYPHPPTMVFGAAETVFLHERPEIDVISSTVTKALPRDIIQHTVKLMHKGHEWYITVQRQQLRDLFKKLKSWELFTKSVSAYEKYRVQFEKLQNTLTNSQASPTRSPSPTRDSRGSSSGQGSPISSPSSSPQQVRNPLATPPQGRSSSSGRKMISSRSSSAILVEAEEEVRMSNRSSELEMTVHSGDKKAKRALKLGRSNASFPSRRSSYNNQDLMELRRSESSGIDEENDEADQEVQETNAPRLSIAKVLENGANGLFHIDEESRNANKRLKRYLPIFYSPLFYRVDAASLKKQRDIVQSYLNDCMEHPRNRLCPDFLAMLEVGATSFDEKAGPSLMEGYVSARCSADTSDRGLRMRNDRACCGKKKGFHCLCCVCFCFKKRIAFNKKMKVWAVLKAGSLSFYEARTDKDAVEAIMFQPSTVIADQLSTTGTMNGALVVDSAWMCELRFDTTILQKTWVSAIKGAVLQCPYVERARFNYESTDANSLLQNEYGSHTCHAQWFVNGQSYFSHLYDALSKAKWQILISGWYLSADTYLKRPIKDNEHTRLDRVIEKACQRGVKVYIMIFHEPVVMAHNTTYTLERFNNLNHKGNLNIMRHGDPAVLPFWSHHDKHITIDQEVAFVGGIDVTFGRYENSKYRLRDDNEKQEEQDFPGADYANPRIGDVTNPENPLANNLLHDRDYIPRMPWRDIHGCIVGTVALDVAWHFIQRWNYTRYANKERKTQPALLPSGLGNLALGFLDKKGTEQVIPQAPVGQSASLQSKARRGSVELRPLHSAGSGAEETTMESTWGKSANTTKDKSGRRSSITKLKEFGGGLLGSSARSLIVEKPKPLYTSPEQNEFTSRKNKKSRRTSLQMIDAMPNAMVTSVALINEDDGEGSRQDMTTTIYESSEEEEDEDEERDSFTMTLPGASKTDGRRMSKAMGMKTRASMADSSWIKKGASFGPGDKPKKFGVQNSRGKFGSKMTKSFRLTMGILIEDNPEMGMGMVKEWKDVEHKIEEEDEDRETLAPSHALHHEDRDFGDLVQVKTTIVRSYAQWSAGLSETEDGIHDAYKQLIAESRHSIYIENQFFVSACGDNDNVVNNTIVNSLFNRILKAHADGDQFKVLVSIPLVPGMTGQIKGDGFSGIGCVMHFQFRTIKHGGQSLFERLAVHNIDPEQYIYFTGLRTHQEFKNSIETEMVYIHSKLMIVDDRKVIMGSANINDRSQMGYKDSEICMIVEDTNHVKSLMNGEEYQAGPFALGLRLKCWGDNLGLTAEEYHTIQDPNCEKTWDLLKGQSRKNSKLYEEAFPGLIPTNQVSKLSQMEAWVGGGSLEEEVNVGSKKRGKKDGMGVHSDTVGVNLAAAKQRGGKMVEDHDLGGTGCGLQSNKLMHEQKMKRMSKVPSIRLQPSSKSGKSLTADLGVMEEDEDEEEESSEEEKEKEKKKKKKVEAKKEMSMSFDHDSDDEIIVTGNNPMGQATGRVVHKGVSRLGSSEIGESVVSGKKGGGGGSGGEGEEKKERSPSPGSAGGKLNRKGSSLMERKKGSRGKIIKAAVCASEGKGGEEEELEVQKTLKQIKGILCEYPLDFLKDDFNKLKTNMSLTADIFK</sequence>
<feature type="region of interest" description="Disordered" evidence="7">
    <location>
        <begin position="1392"/>
        <end position="1478"/>
    </location>
</feature>
<dbReference type="InterPro" id="IPR001736">
    <property type="entry name" value="PLipase_D/transphosphatidylase"/>
</dbReference>